<proteinExistence type="predicted"/>
<sequence>FLVKLSDHLAIMQFYTSTFKKCSLNFELFLLFVAQNHLLQVLPMCNISTSLSLKFMRLK</sequence>
<dbReference type="AlphaFoldDB" id="A0A0K2V395"/>
<protein>
    <submittedName>
        <fullName evidence="1">Uncharacterized protein</fullName>
    </submittedName>
</protein>
<name>A0A0K2V395_LEPSM</name>
<organism evidence="1">
    <name type="scientific">Lepeophtheirus salmonis</name>
    <name type="common">Salmon louse</name>
    <name type="synonym">Caligus salmonis</name>
    <dbReference type="NCBI Taxonomy" id="72036"/>
    <lineage>
        <taxon>Eukaryota</taxon>
        <taxon>Metazoa</taxon>
        <taxon>Ecdysozoa</taxon>
        <taxon>Arthropoda</taxon>
        <taxon>Crustacea</taxon>
        <taxon>Multicrustacea</taxon>
        <taxon>Hexanauplia</taxon>
        <taxon>Copepoda</taxon>
        <taxon>Siphonostomatoida</taxon>
        <taxon>Caligidae</taxon>
        <taxon>Lepeophtheirus</taxon>
    </lineage>
</organism>
<evidence type="ECO:0000313" key="1">
    <source>
        <dbReference type="EMBL" id="CDW44964.1"/>
    </source>
</evidence>
<feature type="non-terminal residue" evidence="1">
    <location>
        <position position="1"/>
    </location>
</feature>
<dbReference type="EMBL" id="HACA01027603">
    <property type="protein sequence ID" value="CDW44964.1"/>
    <property type="molecule type" value="Transcribed_RNA"/>
</dbReference>
<reference evidence="1" key="1">
    <citation type="submission" date="2014-05" db="EMBL/GenBank/DDBJ databases">
        <authorList>
            <person name="Chronopoulou M."/>
        </authorList>
    </citation>
    <scope>NUCLEOTIDE SEQUENCE</scope>
    <source>
        <tissue evidence="1">Whole organism</tissue>
    </source>
</reference>
<accession>A0A0K2V395</accession>